<name>A0A395NN50_TRIAR</name>
<evidence type="ECO:0000256" key="1">
    <source>
        <dbReference type="SAM" id="MobiDB-lite"/>
    </source>
</evidence>
<dbReference type="STRING" id="490622.A0A395NN50"/>
<proteinExistence type="predicted"/>
<feature type="transmembrane region" description="Helical" evidence="2">
    <location>
        <begin position="149"/>
        <end position="170"/>
    </location>
</feature>
<feature type="transmembrane region" description="Helical" evidence="2">
    <location>
        <begin position="245"/>
        <end position="269"/>
    </location>
</feature>
<gene>
    <name evidence="3" type="ORF">TARUN_4896</name>
</gene>
<keyword evidence="2" id="KW-1133">Transmembrane helix</keyword>
<organism evidence="3 4">
    <name type="scientific">Trichoderma arundinaceum</name>
    <dbReference type="NCBI Taxonomy" id="490622"/>
    <lineage>
        <taxon>Eukaryota</taxon>
        <taxon>Fungi</taxon>
        <taxon>Dikarya</taxon>
        <taxon>Ascomycota</taxon>
        <taxon>Pezizomycotina</taxon>
        <taxon>Sordariomycetes</taxon>
        <taxon>Hypocreomycetidae</taxon>
        <taxon>Hypocreales</taxon>
        <taxon>Hypocreaceae</taxon>
        <taxon>Trichoderma</taxon>
    </lineage>
</organism>
<dbReference type="Proteomes" id="UP000266272">
    <property type="component" value="Unassembled WGS sequence"/>
</dbReference>
<keyword evidence="2" id="KW-0472">Membrane</keyword>
<feature type="region of interest" description="Disordered" evidence="1">
    <location>
        <begin position="332"/>
        <end position="352"/>
    </location>
</feature>
<evidence type="ECO:0000256" key="2">
    <source>
        <dbReference type="SAM" id="Phobius"/>
    </source>
</evidence>
<evidence type="ECO:0000313" key="4">
    <source>
        <dbReference type="Proteomes" id="UP000266272"/>
    </source>
</evidence>
<feature type="transmembrane region" description="Helical" evidence="2">
    <location>
        <begin position="289"/>
        <end position="307"/>
    </location>
</feature>
<feature type="transmembrane region" description="Helical" evidence="2">
    <location>
        <begin position="20"/>
        <end position="44"/>
    </location>
</feature>
<feature type="transmembrane region" description="Helical" evidence="2">
    <location>
        <begin position="206"/>
        <end position="224"/>
    </location>
</feature>
<feature type="transmembrane region" description="Helical" evidence="2">
    <location>
        <begin position="56"/>
        <end position="77"/>
    </location>
</feature>
<feature type="transmembrane region" description="Helical" evidence="2">
    <location>
        <begin position="89"/>
        <end position="112"/>
    </location>
</feature>
<dbReference type="InterPro" id="IPR036305">
    <property type="entry name" value="RGS_sf"/>
</dbReference>
<dbReference type="EMBL" id="PXOA01000288">
    <property type="protein sequence ID" value="RFU77344.1"/>
    <property type="molecule type" value="Genomic_DNA"/>
</dbReference>
<dbReference type="SUPFAM" id="SSF48097">
    <property type="entry name" value="Regulator of G-protein signaling, RGS"/>
    <property type="match status" value="1"/>
</dbReference>
<keyword evidence="2" id="KW-0812">Transmembrane</keyword>
<dbReference type="Gene3D" id="1.10.167.10">
    <property type="entry name" value="Regulator of G-protein Signalling 4, domain 2"/>
    <property type="match status" value="1"/>
</dbReference>
<feature type="compositionally biased region" description="Polar residues" evidence="1">
    <location>
        <begin position="339"/>
        <end position="348"/>
    </location>
</feature>
<accession>A0A395NN50</accession>
<dbReference type="OrthoDB" id="5313079at2759"/>
<comment type="caution">
    <text evidence="3">The sequence shown here is derived from an EMBL/GenBank/DDBJ whole genome shotgun (WGS) entry which is preliminary data.</text>
</comment>
<keyword evidence="4" id="KW-1185">Reference proteome</keyword>
<dbReference type="AlphaFoldDB" id="A0A395NN50"/>
<protein>
    <submittedName>
        <fullName evidence="3">Regulator of g signaling superfamily</fullName>
    </submittedName>
</protein>
<evidence type="ECO:0000313" key="3">
    <source>
        <dbReference type="EMBL" id="RFU77344.1"/>
    </source>
</evidence>
<sequence length="557" mass="63596">MGSEFGITPDTKPELRLGAVGIFWIVLASVWTAILMGGMVFLWVRREMPILRIRGLPLSFAAITLMHFYWLAVQLGYWYGALMPEVAEFWIMGIWFPFGIALFHASNSRFLYVADAQRKFVQKSETPSLPVSRGNLLGRWRRLDYNRRTLILVSTGMGLHLVLTVFMFLISRKFHDSFGISGTEVHGNYMERKSAQGRGWEWWPSIFWQMFWAWIFAPYILFRARKLRDTQGWRFQTIACCISKYVVLMSIVSFVPNIVNSLHSAPMWLIALYVPAMEPVNNYFIPPQWIAVSIMLLEIFTVFVPVIEVCKHHALTQETLNSIARWESRKKGFSGGDKSINSDSTRSSWGGRIGRASSVHTSSSGGSILTMEALEHTLAKNPEPLQQFSALRDFSGENIAFLTSVKEWKATYFSATKEVEKEDGAVKELPRECFESALRIYVEFISATHAEFQINLSSTDFKSLQLIFEHAASVICGSERSNPDPCTPFDDIPHRTDSESTLNIVRYWGEVPTTFNENVFDDAEMSIKYLVLTNTWPKFIKERRSFDMASTIEAGSN</sequence>
<dbReference type="InterPro" id="IPR044926">
    <property type="entry name" value="RGS_subdomain_2"/>
</dbReference>
<reference evidence="3 4" key="1">
    <citation type="journal article" date="2018" name="PLoS Pathog.">
        <title>Evolution of structural diversity of trichothecenes, a family of toxins produced by plant pathogenic and entomopathogenic fungi.</title>
        <authorList>
            <person name="Proctor R.H."/>
            <person name="McCormick S.P."/>
            <person name="Kim H.S."/>
            <person name="Cardoza R.E."/>
            <person name="Stanley A.M."/>
            <person name="Lindo L."/>
            <person name="Kelly A."/>
            <person name="Brown D.W."/>
            <person name="Lee T."/>
            <person name="Vaughan M.M."/>
            <person name="Alexander N.J."/>
            <person name="Busman M."/>
            <person name="Gutierrez S."/>
        </authorList>
    </citation>
    <scope>NUCLEOTIDE SEQUENCE [LARGE SCALE GENOMIC DNA]</scope>
    <source>
        <strain evidence="3 4">IBT 40837</strain>
    </source>
</reference>